<evidence type="ECO:0000256" key="1">
    <source>
        <dbReference type="SAM" id="MobiDB-lite"/>
    </source>
</evidence>
<dbReference type="AlphaFoldDB" id="A0A9R1VLH1"/>
<protein>
    <submittedName>
        <fullName evidence="2">Uncharacterized protein</fullName>
    </submittedName>
</protein>
<name>A0A9R1VLH1_LACSA</name>
<feature type="region of interest" description="Disordered" evidence="1">
    <location>
        <begin position="1"/>
        <end position="57"/>
    </location>
</feature>
<evidence type="ECO:0000313" key="3">
    <source>
        <dbReference type="Proteomes" id="UP000235145"/>
    </source>
</evidence>
<feature type="compositionally biased region" description="Basic and acidic residues" evidence="1">
    <location>
        <begin position="1"/>
        <end position="21"/>
    </location>
</feature>
<organism evidence="2 3">
    <name type="scientific">Lactuca sativa</name>
    <name type="common">Garden lettuce</name>
    <dbReference type="NCBI Taxonomy" id="4236"/>
    <lineage>
        <taxon>Eukaryota</taxon>
        <taxon>Viridiplantae</taxon>
        <taxon>Streptophyta</taxon>
        <taxon>Embryophyta</taxon>
        <taxon>Tracheophyta</taxon>
        <taxon>Spermatophyta</taxon>
        <taxon>Magnoliopsida</taxon>
        <taxon>eudicotyledons</taxon>
        <taxon>Gunneridae</taxon>
        <taxon>Pentapetalae</taxon>
        <taxon>asterids</taxon>
        <taxon>campanulids</taxon>
        <taxon>Asterales</taxon>
        <taxon>Asteraceae</taxon>
        <taxon>Cichorioideae</taxon>
        <taxon>Cichorieae</taxon>
        <taxon>Lactucinae</taxon>
        <taxon>Lactuca</taxon>
    </lineage>
</organism>
<dbReference type="Proteomes" id="UP000235145">
    <property type="component" value="Unassembled WGS sequence"/>
</dbReference>
<sequence length="180" mass="20077">MGAPESGEKQQKQQLDREIRDMMNALTRRLAHLHKKPNEREGASNIHDHDKEEEDANGGFGIITMAGSNEGATMRGELDLMSMENHKLGTTQHNDESFTPLTTYLNGNFQGVNNSIMVGGSYSTNDPGIHLDVDEHYMQHKGELGGSYSTNDPGIHLDVDEHYMQHKGELGSQKYGKWIP</sequence>
<evidence type="ECO:0000313" key="2">
    <source>
        <dbReference type="EMBL" id="KAJ0209587.1"/>
    </source>
</evidence>
<feature type="compositionally biased region" description="Basic and acidic residues" evidence="1">
    <location>
        <begin position="36"/>
        <end position="50"/>
    </location>
</feature>
<proteinExistence type="predicted"/>
<keyword evidence="3" id="KW-1185">Reference proteome</keyword>
<reference evidence="2 3" key="1">
    <citation type="journal article" date="2017" name="Nat. Commun.">
        <title>Genome assembly with in vitro proximity ligation data and whole-genome triplication in lettuce.</title>
        <authorList>
            <person name="Reyes-Chin-Wo S."/>
            <person name="Wang Z."/>
            <person name="Yang X."/>
            <person name="Kozik A."/>
            <person name="Arikit S."/>
            <person name="Song C."/>
            <person name="Xia L."/>
            <person name="Froenicke L."/>
            <person name="Lavelle D.O."/>
            <person name="Truco M.J."/>
            <person name="Xia R."/>
            <person name="Zhu S."/>
            <person name="Xu C."/>
            <person name="Xu H."/>
            <person name="Xu X."/>
            <person name="Cox K."/>
            <person name="Korf I."/>
            <person name="Meyers B.C."/>
            <person name="Michelmore R.W."/>
        </authorList>
    </citation>
    <scope>NUCLEOTIDE SEQUENCE [LARGE SCALE GENOMIC DNA]</scope>
    <source>
        <strain evidence="3">cv. Salinas</strain>
        <tissue evidence="2">Seedlings</tissue>
    </source>
</reference>
<dbReference type="PANTHER" id="PTHR33472:SF28">
    <property type="entry name" value="BROMO AND FHA DOMAIN-CONTAINING PROTEIN DDB_G0267958"/>
    <property type="match status" value="1"/>
</dbReference>
<gene>
    <name evidence="2" type="ORF">LSAT_V11C400206750</name>
</gene>
<dbReference type="OrthoDB" id="774437at2759"/>
<accession>A0A9R1VLH1</accession>
<dbReference type="PANTHER" id="PTHR33472">
    <property type="entry name" value="OS01G0106600 PROTEIN"/>
    <property type="match status" value="1"/>
</dbReference>
<dbReference type="EMBL" id="NBSK02000004">
    <property type="protein sequence ID" value="KAJ0209587.1"/>
    <property type="molecule type" value="Genomic_DNA"/>
</dbReference>
<comment type="caution">
    <text evidence="2">The sequence shown here is derived from an EMBL/GenBank/DDBJ whole genome shotgun (WGS) entry which is preliminary data.</text>
</comment>